<evidence type="ECO:0000256" key="7">
    <source>
        <dbReference type="PROSITE-ProRule" id="PRU10141"/>
    </source>
</evidence>
<evidence type="ECO:0000313" key="11">
    <source>
        <dbReference type="EMBL" id="RZB50900.1"/>
    </source>
</evidence>
<proteinExistence type="inferred from homology"/>
<dbReference type="Pfam" id="PF02705">
    <property type="entry name" value="K_trans"/>
    <property type="match status" value="1"/>
</dbReference>
<feature type="transmembrane region" description="Helical" evidence="9">
    <location>
        <begin position="707"/>
        <end position="726"/>
    </location>
</feature>
<dbReference type="Proteomes" id="UP000289340">
    <property type="component" value="Chromosome 18"/>
</dbReference>
<dbReference type="InterPro" id="IPR000719">
    <property type="entry name" value="Prot_kinase_dom"/>
</dbReference>
<keyword evidence="12" id="KW-1185">Reference proteome</keyword>
<feature type="transmembrane region" description="Helical" evidence="9">
    <location>
        <begin position="902"/>
        <end position="921"/>
    </location>
</feature>
<reference evidence="11 12" key="1">
    <citation type="submission" date="2018-09" db="EMBL/GenBank/DDBJ databases">
        <title>A high-quality reference genome of wild soybean provides a powerful tool to mine soybean genomes.</title>
        <authorList>
            <person name="Xie M."/>
            <person name="Chung C.Y.L."/>
            <person name="Li M.-W."/>
            <person name="Wong F.-L."/>
            <person name="Chan T.-F."/>
            <person name="Lam H.-M."/>
        </authorList>
    </citation>
    <scope>NUCLEOTIDE SEQUENCE [LARGE SCALE GENOMIC DNA]</scope>
    <source>
        <strain evidence="12">cv. W05</strain>
        <tissue evidence="11">Hypocotyl of etiolated seedlings</tissue>
    </source>
</reference>
<dbReference type="AlphaFoldDB" id="A0A445FPT0"/>
<feature type="transmembrane region" description="Helical" evidence="9">
    <location>
        <begin position="927"/>
        <end position="945"/>
    </location>
</feature>
<dbReference type="EMBL" id="QZWG01000018">
    <property type="protein sequence ID" value="RZB50900.1"/>
    <property type="molecule type" value="Genomic_DNA"/>
</dbReference>
<dbReference type="GO" id="GO:0004672">
    <property type="term" value="F:protein kinase activity"/>
    <property type="evidence" value="ECO:0007669"/>
    <property type="project" value="InterPro"/>
</dbReference>
<keyword evidence="9" id="KW-1133">Transmembrane helix</keyword>
<dbReference type="GO" id="GO:0015079">
    <property type="term" value="F:potassium ion transmembrane transporter activity"/>
    <property type="evidence" value="ECO:0007669"/>
    <property type="project" value="InterPro"/>
</dbReference>
<dbReference type="Pfam" id="PF14223">
    <property type="entry name" value="Retrotran_gag_2"/>
    <property type="match status" value="1"/>
</dbReference>
<sequence>MGFSWIRGKCIGKGAFGTVSVALRKRDDQTQNFAVKSVDLKTGLPGQLEALENEIRILRRMSSPHVVTFLGDDATCEQRNLHMEYMPRGTLADLDADVDEALVRRYTWCLVSALKHVHSNGVVHCDVKGKNVLVGDGGKGFNCKLADFGSAAEFSGEGFPAVVPRGSPLWMAPEVIRREWQGPASDVWSLGCTVIEMLTGKPPWEGNSFDALSRIGFSGEVPEFPRRLSELGRDFLEKCLRREPWRRWSCDQLLQHPFLLPCGEIAESSPRCVLDRVDTEFAEFDQEEEEEEETRIENENFARSRIGKLAMRVRVNWETEGWVVVREFASDAEPAVAVDSSEDVKDGACPGNIGSVRVEKGIHVGTNLEFKEMSKLIGPKAHHYVDLRRSNIKGSFHFHLAIVRPFLMVRTENYKPRPNLNALEDERPVSINETEWTKIQRRAMSTIQLAIAPEIKQNMLKEITLKALWEKLENIYASKSLTNRLCLKMELYQLKMETRGDFHDHTNKFNQLNADDKLSDEEQTLLLLASLSRSFKALVQLLLVGRSTLNLDEVIVALRENERIMRAENVDVDDEHNAIAVVKSERGRNHSRRHDGPRRRSKLQSCLQRNMSNILSILPNQQSTDEKLSSYATEDSAGTWQCSVVKLFFEKHPGIRKGLLIFVLLGTCMAIGDGVISPLLNSIGIYNIFHWNPKIYRALCPIYMVKFIKTIGIEAWLSLGGVVLSITGVETMFANLGHFSALPIKIAFTCLVYPCLILAYMGEAAFLSRHHEDIRRSFYKAILGKNLEAVFWPVSTVATFEAILRSQAVISATFSIISQCHALNCFPSVKIIHTSTRIYGKIYIPEVNWILMCFCLAITIGLRDANVIGHAYGLAVITVMFVTTCLMTLVIVIVWKQGIIKAIACLLLFGSIELLYISACICKVPEGGWISLVLCFIFMCIMYTWNYGTMKKHQFDVENKVSMNRMLSMGPSLGMVRVPGVGLMYSNLASGFPAMFGHFVTNLPAFHQVLVFVCVKSVQVPHAVKLNGWSSVGSVQRSLACFIALSEGESIEGESIEEPTHEWSANDGNSNVEDHAVSLSQNTSDKSCCEKYSLPSSCVLQVMMNGDNHPEKSFYKDESLQIMKAKEFGVTYILGHSLAKAKNSSSILKKFAIDVVFGFLSKNCRESDAVLDVSHTSLLEVGIKYYV</sequence>
<dbReference type="PROSITE" id="PS00108">
    <property type="entry name" value="PROTEIN_KINASE_ST"/>
    <property type="match status" value="1"/>
</dbReference>
<protein>
    <submittedName>
        <fullName evidence="11">Potassium transporter 1</fullName>
    </submittedName>
</protein>
<accession>A0A445FPT0</accession>
<keyword evidence="9" id="KW-0812">Transmembrane</keyword>
<keyword evidence="9" id="KW-0472">Membrane</keyword>
<dbReference type="PANTHER" id="PTHR30540:SF14">
    <property type="entry name" value="POTASSIUM TRANSPORTER 1"/>
    <property type="match status" value="1"/>
</dbReference>
<dbReference type="SUPFAM" id="SSF56112">
    <property type="entry name" value="Protein kinase-like (PK-like)"/>
    <property type="match status" value="1"/>
</dbReference>
<dbReference type="InterPro" id="IPR003855">
    <property type="entry name" value="K+_transporter"/>
</dbReference>
<keyword evidence="5" id="KW-0418">Kinase</keyword>
<dbReference type="InterPro" id="IPR017441">
    <property type="entry name" value="Protein_kinase_ATP_BS"/>
</dbReference>
<gene>
    <name evidence="11" type="ORF">D0Y65_047667</name>
</gene>
<feature type="domain" description="Protein kinase" evidence="10">
    <location>
        <begin position="5"/>
        <end position="259"/>
    </location>
</feature>
<dbReference type="PANTHER" id="PTHR30540">
    <property type="entry name" value="OSMOTIC STRESS POTASSIUM TRANSPORTER"/>
    <property type="match status" value="1"/>
</dbReference>
<comment type="subcellular location">
    <subcellularLocation>
        <location evidence="1">Cell membrane</location>
        <topology evidence="1">Multi-pass membrane protein</topology>
    </subcellularLocation>
</comment>
<comment type="similarity">
    <text evidence="2">Belongs to the HAK/KUP transporter (TC 2.A.72.3) family.</text>
</comment>
<dbReference type="Pfam" id="PF00069">
    <property type="entry name" value="Pkinase"/>
    <property type="match status" value="1"/>
</dbReference>
<feature type="region of interest" description="Disordered" evidence="8">
    <location>
        <begin position="583"/>
        <end position="602"/>
    </location>
</feature>
<dbReference type="SMART" id="SM00220">
    <property type="entry name" value="S_TKc"/>
    <property type="match status" value="1"/>
</dbReference>
<evidence type="ECO:0000256" key="1">
    <source>
        <dbReference type="ARBA" id="ARBA00004651"/>
    </source>
</evidence>
<feature type="compositionally biased region" description="Basic residues" evidence="8">
    <location>
        <begin position="589"/>
        <end position="602"/>
    </location>
</feature>
<evidence type="ECO:0000259" key="10">
    <source>
        <dbReference type="PROSITE" id="PS50011"/>
    </source>
</evidence>
<evidence type="ECO:0000256" key="3">
    <source>
        <dbReference type="ARBA" id="ARBA00022679"/>
    </source>
</evidence>
<keyword evidence="4 7" id="KW-0547">Nucleotide-binding</keyword>
<keyword evidence="3" id="KW-0808">Transferase</keyword>
<evidence type="ECO:0000313" key="12">
    <source>
        <dbReference type="Proteomes" id="UP000289340"/>
    </source>
</evidence>
<dbReference type="Gene3D" id="1.10.510.10">
    <property type="entry name" value="Transferase(Phosphotransferase) domain 1"/>
    <property type="match status" value="1"/>
</dbReference>
<evidence type="ECO:0000256" key="5">
    <source>
        <dbReference type="ARBA" id="ARBA00022777"/>
    </source>
</evidence>
<dbReference type="GO" id="GO:0005886">
    <property type="term" value="C:plasma membrane"/>
    <property type="evidence" value="ECO:0007669"/>
    <property type="project" value="UniProtKB-SubCell"/>
</dbReference>
<evidence type="ECO:0000256" key="8">
    <source>
        <dbReference type="SAM" id="MobiDB-lite"/>
    </source>
</evidence>
<dbReference type="PROSITE" id="PS00107">
    <property type="entry name" value="PROTEIN_KINASE_ATP"/>
    <property type="match status" value="1"/>
</dbReference>
<dbReference type="InterPro" id="IPR011009">
    <property type="entry name" value="Kinase-like_dom_sf"/>
</dbReference>
<feature type="transmembrane region" description="Helical" evidence="9">
    <location>
        <begin position="746"/>
        <end position="767"/>
    </location>
</feature>
<feature type="binding site" evidence="7">
    <location>
        <position position="36"/>
    </location>
    <ligand>
        <name>ATP</name>
        <dbReference type="ChEBI" id="CHEBI:30616"/>
    </ligand>
</feature>
<feature type="transmembrane region" description="Helical" evidence="9">
    <location>
        <begin position="847"/>
        <end position="865"/>
    </location>
</feature>
<evidence type="ECO:0000256" key="6">
    <source>
        <dbReference type="ARBA" id="ARBA00022840"/>
    </source>
</evidence>
<dbReference type="InterPro" id="IPR008271">
    <property type="entry name" value="Ser/Thr_kinase_AS"/>
</dbReference>
<comment type="caution">
    <text evidence="11">The sequence shown here is derived from an EMBL/GenBank/DDBJ whole genome shotgun (WGS) entry which is preliminary data.</text>
</comment>
<keyword evidence="6 7" id="KW-0067">ATP-binding</keyword>
<dbReference type="InterPro" id="IPR053951">
    <property type="entry name" value="K_trans_N"/>
</dbReference>
<dbReference type="PROSITE" id="PS50011">
    <property type="entry name" value="PROTEIN_KINASE_DOM"/>
    <property type="match status" value="1"/>
</dbReference>
<feature type="transmembrane region" description="Helical" evidence="9">
    <location>
        <begin position="871"/>
        <end position="895"/>
    </location>
</feature>
<feature type="transmembrane region" description="Helical" evidence="9">
    <location>
        <begin position="659"/>
        <end position="686"/>
    </location>
</feature>
<dbReference type="CDD" id="cd06606">
    <property type="entry name" value="STKc_MAPKKK"/>
    <property type="match status" value="1"/>
</dbReference>
<dbReference type="FunFam" id="1.10.510.10:FF:001090">
    <property type="entry name" value="Serine threonine protein kinase putative"/>
    <property type="match status" value="1"/>
</dbReference>
<evidence type="ECO:0000256" key="9">
    <source>
        <dbReference type="SAM" id="Phobius"/>
    </source>
</evidence>
<dbReference type="GO" id="GO:0005524">
    <property type="term" value="F:ATP binding"/>
    <property type="evidence" value="ECO:0007669"/>
    <property type="project" value="UniProtKB-UniRule"/>
</dbReference>
<evidence type="ECO:0000256" key="4">
    <source>
        <dbReference type="ARBA" id="ARBA00022741"/>
    </source>
</evidence>
<evidence type="ECO:0000256" key="2">
    <source>
        <dbReference type="ARBA" id="ARBA00008440"/>
    </source>
</evidence>
<name>A0A445FPT0_GLYSO</name>
<organism evidence="11 12">
    <name type="scientific">Glycine soja</name>
    <name type="common">Wild soybean</name>
    <dbReference type="NCBI Taxonomy" id="3848"/>
    <lineage>
        <taxon>Eukaryota</taxon>
        <taxon>Viridiplantae</taxon>
        <taxon>Streptophyta</taxon>
        <taxon>Embryophyta</taxon>
        <taxon>Tracheophyta</taxon>
        <taxon>Spermatophyta</taxon>
        <taxon>Magnoliopsida</taxon>
        <taxon>eudicotyledons</taxon>
        <taxon>Gunneridae</taxon>
        <taxon>Pentapetalae</taxon>
        <taxon>rosids</taxon>
        <taxon>fabids</taxon>
        <taxon>Fabales</taxon>
        <taxon>Fabaceae</taxon>
        <taxon>Papilionoideae</taxon>
        <taxon>50 kb inversion clade</taxon>
        <taxon>NPAAA clade</taxon>
        <taxon>indigoferoid/millettioid clade</taxon>
        <taxon>Phaseoleae</taxon>
        <taxon>Glycine</taxon>
        <taxon>Glycine subgen. Soja</taxon>
    </lineage>
</organism>